<dbReference type="Gene3D" id="1.50.10.100">
    <property type="entry name" value="Chondroitin AC/alginate lyase"/>
    <property type="match status" value="1"/>
</dbReference>
<accession>A0A368W3N3</accession>
<dbReference type="Pfam" id="PF05345">
    <property type="entry name" value="He_PIG"/>
    <property type="match status" value="1"/>
</dbReference>
<dbReference type="InterPro" id="IPR058094">
    <property type="entry name" value="Ig-like_OmpL47-like"/>
</dbReference>
<name>A0A368W3N3_9BACL</name>
<dbReference type="Gene3D" id="1.20.1270.90">
    <property type="entry name" value="AF1782-like"/>
    <property type="match status" value="1"/>
</dbReference>
<organism evidence="1 2">
    <name type="scientific">Paenibacillus prosopidis</name>
    <dbReference type="NCBI Taxonomy" id="630520"/>
    <lineage>
        <taxon>Bacteria</taxon>
        <taxon>Bacillati</taxon>
        <taxon>Bacillota</taxon>
        <taxon>Bacilli</taxon>
        <taxon>Bacillales</taxon>
        <taxon>Paenibacillaceae</taxon>
        <taxon>Paenibacillus</taxon>
    </lineage>
</organism>
<dbReference type="Gene3D" id="2.60.40.10">
    <property type="entry name" value="Immunoglobulins"/>
    <property type="match status" value="1"/>
</dbReference>
<evidence type="ECO:0000313" key="1">
    <source>
        <dbReference type="EMBL" id="RCW48888.1"/>
    </source>
</evidence>
<gene>
    <name evidence="1" type="ORF">DFP97_10572</name>
</gene>
<dbReference type="SUPFAM" id="SSF48230">
    <property type="entry name" value="Chondroitin AC/alginate lyase"/>
    <property type="match status" value="1"/>
</dbReference>
<dbReference type="SUPFAM" id="SSF49313">
    <property type="entry name" value="Cadherin-like"/>
    <property type="match status" value="2"/>
</dbReference>
<dbReference type="GO" id="GO:0016020">
    <property type="term" value="C:membrane"/>
    <property type="evidence" value="ECO:0007669"/>
    <property type="project" value="InterPro"/>
</dbReference>
<dbReference type="InterPro" id="IPR008979">
    <property type="entry name" value="Galactose-bd-like_sf"/>
</dbReference>
<protein>
    <submittedName>
        <fullName evidence="1">Alginate lyase</fullName>
    </submittedName>
</protein>
<dbReference type="EMBL" id="QPJD01000005">
    <property type="protein sequence ID" value="RCW48888.1"/>
    <property type="molecule type" value="Genomic_DNA"/>
</dbReference>
<dbReference type="InterPro" id="IPR013783">
    <property type="entry name" value="Ig-like_fold"/>
</dbReference>
<dbReference type="Proteomes" id="UP000252415">
    <property type="component" value="Unassembled WGS sequence"/>
</dbReference>
<evidence type="ECO:0000313" key="2">
    <source>
        <dbReference type="Proteomes" id="UP000252415"/>
    </source>
</evidence>
<dbReference type="RefSeq" id="WP_114379650.1">
    <property type="nucleotide sequence ID" value="NZ_QPJD01000005.1"/>
</dbReference>
<comment type="caution">
    <text evidence="1">The sequence shown here is derived from an EMBL/GenBank/DDBJ whole genome shotgun (WGS) entry which is preliminary data.</text>
</comment>
<dbReference type="NCBIfam" id="NF047446">
    <property type="entry name" value="barrel_OmpL47"/>
    <property type="match status" value="1"/>
</dbReference>
<dbReference type="Pfam" id="PF22633">
    <property type="entry name" value="F5_F8_type_C_2"/>
    <property type="match status" value="1"/>
</dbReference>
<dbReference type="InterPro" id="IPR008929">
    <property type="entry name" value="Chondroitin_lyas"/>
</dbReference>
<keyword evidence="1" id="KW-0456">Lyase</keyword>
<proteinExistence type="predicted"/>
<dbReference type="Gene3D" id="2.60.120.260">
    <property type="entry name" value="Galactose-binding domain-like"/>
    <property type="match status" value="4"/>
</dbReference>
<sequence>MKSKTTFHFRDQWRRVLAVVVAVTMFVTLAPVGAVSAEESDIASGYTVEMNETVTNGFTHPGVGLTKTILENMRTQVLAQKEPWYSYYKSMTVSATSSKTVTSSNQSSTDPTKPAVYAFDSQGFNSRFIADGLKAYTQALMYYITGDEVYRANGMHIIRIWSQMDPAQYKKFTDSHIHTGIPLNRMVTAAEILRYTSSQTEALTWTDKDTADFTNNLINPVIETFLHENNHFMNQHNYPLLGAMAGYIFTDNTERYEEVVEWATVNKTAVNQGFNGAIKQLFRLVDTNAETGEVLDEPVVQHVEMGRDQAHGAGDLTNSAILSRLFLAQGTKVDPVEGTLSTADNAVGYYEFLDDRFLAAADFFWQYMLGYETPFVPTPFSTAPDGTVKGIYYKFSDSYRGRMNTAQFWDMYYYYTYAKGIDLSEKAPYFNEAFTKRIPSNYYYQGSFRQAWESADGGGDFWIYIPAEAESEGSTYLPKEQTSASLVEIEDRYTSFDNHSATVQEGADSYVEINATAEGSKIVIQNLSYASRTGSRLIGLKFRTNGPATLELSKEIGSTPYHTLTLPDTNGVWKYITYDMGISHVTYGQLDTDYSLLYMRVKGNGTKVDVDHLNVKAGEQLTPPVFKAGAADLNIYAFVGAPITLDLSAADSGSTDTVAYGSSNLPDGAVLNANTGAFSWQPMQAGTYSFIAEASDGTTLAAKNVHIVVSNDRATAVEAATAVYDANKSYVAASLNQFNVMYDESMSQIETASDQAFYQQLLRLRSAAEGLQLLTPSLSDGSMDYTGIVTSTFGDSISLLVDGNDNTYPVYSLAAYPSLYHILDFGADYKITADAFAFEGRMNFVDRMSGTTVFGSNDGDIWTRITPEQTAYTDGVSTIEVDDAYKNTPFRFIKMEMIDPQPDALRGVIQNLIELAEFRIYGERHEIENKLELVSIGSDQSVNGKIVPGNTAKLTIKAKEAIQNVQVKIQGKTAAVSTADNINWTAVAALDGDVETGAVKFAIDYKKNDGTNGETTYLTTDSSKLYLVDPANYLDVPMLAKVTASDVQFPGTGLSKEQVGYLLFDGNSATYGDLNTGSGSYYTVDFGADASIKPSEILLMPRANFPGRMNGLLVQGSNDNVNWTNLTAAAKGSQASTWAVLKTDEDSDYYRYVRLYNGSSWFGNVAEVEFYGDYRSTAAAVASKITSMEAPEADAASLSLPAVPKGFTIALKSAAPAGIIGTDGAIAKPAGDTFVSVVLTVTKTADGTTAVTGSIVTLVPGVTAGQKINVSKLAAVTASVKPFSGTAEEAGYLLFDDNTATFGDLSTGSGSYYMVDFGAGSSVMLSGIKLMPRASLPGRMDGLIVQGSNDNSNWTNLIQPVTGSKANTWTELKSGKILNHNAYRYLRVINSSTWFGNVAEVEFYGNYDFTAVPKVIAPDGYTKGSYYLYLKEIERINAAVSQPGADKAALLAELFEAEELLVSVKTIYPKITVTSSMALASAIAFDGTDAITNGWRAFDGNPSTFPDTKNSNGWARIDWGEGNAKVISGIRFMPRTGQASRMNGALIQGSNDGTNFDTLYTISSISDIKWYTGTISTSTAYRYLRYYTPNGFANVGEIEFYEKIVDRTLLALLLNQAVAVVVGDYTEGSYATLQTAITNAKSVDSDSSATQSAVDAAAGSLLTALIGLSFLVEASVNPAEPNGLNGWYTVPVTVTLSVSGSAAAEYKVNDESAWHTYTMPIVMDQDGAYTVSYRSKGSNGTAGAVQTVAVNIDQTASADAALSADITEPTNTDVTVTISYPDDVVVREYKVGESGEWTAYGAPVVVSENVTVYARGTDEAGNVSNVSSYSVSNIDKVTPVSIASISSAAPNGSNGWYTSDVTVSLNASDDASGVAMTEYQVNNGAWITYKGSIPAFGDGIYSVNYRSTDLAGNIEQLKTVGFKVDKTAPELSVHLDQTTIWPANHKMGTVNVTLHATDAGSGVDSVILTSITCNQPDSGLGDIEAAIGTEAASFSLRAEKDRIYTITYTATDKAGNKKVVATTVIVPHDLS</sequence>
<reference evidence="1 2" key="1">
    <citation type="submission" date="2018-07" db="EMBL/GenBank/DDBJ databases">
        <title>Genomic Encyclopedia of Type Strains, Phase III (KMG-III): the genomes of soil and plant-associated and newly described type strains.</title>
        <authorList>
            <person name="Whitman W."/>
        </authorList>
    </citation>
    <scope>NUCLEOTIDE SEQUENCE [LARGE SCALE GENOMIC DNA]</scope>
    <source>
        <strain evidence="1 2">CECT 7506</strain>
    </source>
</reference>
<dbReference type="GO" id="GO:0005509">
    <property type="term" value="F:calcium ion binding"/>
    <property type="evidence" value="ECO:0007669"/>
    <property type="project" value="InterPro"/>
</dbReference>
<dbReference type="OrthoDB" id="99456at2"/>
<dbReference type="Gene3D" id="3.30.1920.20">
    <property type="match status" value="1"/>
</dbReference>
<keyword evidence="2" id="KW-1185">Reference proteome</keyword>
<dbReference type="InterPro" id="IPR015919">
    <property type="entry name" value="Cadherin-like_sf"/>
</dbReference>
<dbReference type="GO" id="GO:0016829">
    <property type="term" value="F:lyase activity"/>
    <property type="evidence" value="ECO:0007669"/>
    <property type="project" value="UniProtKB-KW"/>
</dbReference>
<dbReference type="SUPFAM" id="SSF49785">
    <property type="entry name" value="Galactose-binding domain-like"/>
    <property type="match status" value="4"/>
</dbReference>